<evidence type="ECO:0000313" key="4">
    <source>
        <dbReference type="Proteomes" id="UP000248349"/>
    </source>
</evidence>
<evidence type="ECO:0000313" key="3">
    <source>
        <dbReference type="EMBL" id="PYH46749.1"/>
    </source>
</evidence>
<dbReference type="OrthoDB" id="4456588at2759"/>
<evidence type="ECO:0000256" key="2">
    <source>
        <dbReference type="SAM" id="MobiDB-lite"/>
    </source>
</evidence>
<feature type="coiled-coil region" evidence="1">
    <location>
        <begin position="170"/>
        <end position="229"/>
    </location>
</feature>
<dbReference type="AlphaFoldDB" id="A0A318ZH07"/>
<keyword evidence="1" id="KW-0175">Coiled coil</keyword>
<dbReference type="GeneID" id="37078514"/>
<reference evidence="3 4" key="1">
    <citation type="submission" date="2016-12" db="EMBL/GenBank/DDBJ databases">
        <title>The genomes of Aspergillus section Nigri reveals drivers in fungal speciation.</title>
        <authorList>
            <consortium name="DOE Joint Genome Institute"/>
            <person name="Vesth T.C."/>
            <person name="Nybo J."/>
            <person name="Theobald S."/>
            <person name="Brandl J."/>
            <person name="Frisvad J.C."/>
            <person name="Nielsen K.F."/>
            <person name="Lyhne E.K."/>
            <person name="Kogle M.E."/>
            <person name="Kuo A."/>
            <person name="Riley R."/>
            <person name="Clum A."/>
            <person name="Nolan M."/>
            <person name="Lipzen A."/>
            <person name="Salamov A."/>
            <person name="Henrissat B."/>
            <person name="Wiebenga A."/>
            <person name="De Vries R.P."/>
            <person name="Grigoriev I.V."/>
            <person name="Mortensen U.H."/>
            <person name="Andersen M.R."/>
            <person name="Baker S.E."/>
        </authorList>
    </citation>
    <scope>NUCLEOTIDE SEQUENCE [LARGE SCALE GENOMIC DNA]</scope>
    <source>
        <strain evidence="3 4">JOP 1030-1</strain>
    </source>
</reference>
<organism evidence="3 4">
    <name type="scientific">Aspergillus saccharolyticus JOP 1030-1</name>
    <dbReference type="NCBI Taxonomy" id="1450539"/>
    <lineage>
        <taxon>Eukaryota</taxon>
        <taxon>Fungi</taxon>
        <taxon>Dikarya</taxon>
        <taxon>Ascomycota</taxon>
        <taxon>Pezizomycotina</taxon>
        <taxon>Eurotiomycetes</taxon>
        <taxon>Eurotiomycetidae</taxon>
        <taxon>Eurotiales</taxon>
        <taxon>Aspergillaceae</taxon>
        <taxon>Aspergillus</taxon>
        <taxon>Aspergillus subgen. Circumdati</taxon>
    </lineage>
</organism>
<evidence type="ECO:0000256" key="1">
    <source>
        <dbReference type="SAM" id="Coils"/>
    </source>
</evidence>
<dbReference type="Proteomes" id="UP000248349">
    <property type="component" value="Unassembled WGS sequence"/>
</dbReference>
<gene>
    <name evidence="3" type="ORF">BP01DRAFT_381179</name>
</gene>
<evidence type="ECO:0008006" key="5">
    <source>
        <dbReference type="Google" id="ProtNLM"/>
    </source>
</evidence>
<protein>
    <recommendedName>
        <fullName evidence="5">Myb-like domain-containing protein</fullName>
    </recommendedName>
</protein>
<dbReference type="RefSeq" id="XP_025432731.1">
    <property type="nucleotide sequence ID" value="XM_025577285.1"/>
</dbReference>
<feature type="region of interest" description="Disordered" evidence="2">
    <location>
        <begin position="122"/>
        <end position="153"/>
    </location>
</feature>
<proteinExistence type="predicted"/>
<keyword evidence="4" id="KW-1185">Reference proteome</keyword>
<sequence>MTPARLWSEAEKSRLLESRKRDIRLTWAEFQKRHFPERTINAVQSAYGIYSRAEKEPKQMVAQNKPSPASSMGKKRPITRSGSPESCGDPKKTKTVCGFDDFSEDEDESSNQLFVEEQTFVKAQNSDKRDTTKTTKAVSPPLTDRSSVNNAGMPDLPEDIRIFERIINAFKSQRQTLMDTETKLKEVEGELKALKMSSMIDRGQSQVTVNELTEEVSNLKRELLQVKTEKEDMTPDKKDNCERCAQLEGQLNQIVANFRPLQN</sequence>
<feature type="compositionally biased region" description="Polar residues" evidence="2">
    <location>
        <begin position="61"/>
        <end position="70"/>
    </location>
</feature>
<dbReference type="EMBL" id="KZ821226">
    <property type="protein sequence ID" value="PYH46749.1"/>
    <property type="molecule type" value="Genomic_DNA"/>
</dbReference>
<accession>A0A318ZH07</accession>
<feature type="region of interest" description="Disordered" evidence="2">
    <location>
        <begin position="53"/>
        <end position="110"/>
    </location>
</feature>
<name>A0A318ZH07_9EURO</name>